<evidence type="ECO:0000313" key="5">
    <source>
        <dbReference type="Proteomes" id="UP000249794"/>
    </source>
</evidence>
<dbReference type="InterPro" id="IPR000825">
    <property type="entry name" value="SUF_FeS_clus_asmbl_SufBD_core"/>
</dbReference>
<dbReference type="InterPro" id="IPR011542">
    <property type="entry name" value="SUF_FeS_clus_asmbl_SufD"/>
</dbReference>
<dbReference type="Pfam" id="PF19295">
    <property type="entry name" value="SufBD_N"/>
    <property type="match status" value="1"/>
</dbReference>
<dbReference type="Pfam" id="PF01458">
    <property type="entry name" value="SUFBD_core"/>
    <property type="match status" value="1"/>
</dbReference>
<dbReference type="NCBIfam" id="TIGR01981">
    <property type="entry name" value="sufD"/>
    <property type="match status" value="1"/>
</dbReference>
<organism evidence="4 5">
    <name type="scientific">Phormidesmis priestleyi</name>
    <dbReference type="NCBI Taxonomy" id="268141"/>
    <lineage>
        <taxon>Bacteria</taxon>
        <taxon>Bacillati</taxon>
        <taxon>Cyanobacteriota</taxon>
        <taxon>Cyanophyceae</taxon>
        <taxon>Leptolyngbyales</taxon>
        <taxon>Leptolyngbyaceae</taxon>
        <taxon>Phormidesmis</taxon>
    </lineage>
</organism>
<feature type="domain" description="SUF system FeS cluster assembly SufBD core" evidence="2">
    <location>
        <begin position="223"/>
        <end position="448"/>
    </location>
</feature>
<reference evidence="5" key="1">
    <citation type="submission" date="2018-04" db="EMBL/GenBank/DDBJ databases">
        <authorList>
            <person name="Cornet L."/>
        </authorList>
    </citation>
    <scope>NUCLEOTIDE SEQUENCE [LARGE SCALE GENOMIC DNA]</scope>
</reference>
<dbReference type="SUPFAM" id="SSF101960">
    <property type="entry name" value="Stabilizer of iron transporter SufD"/>
    <property type="match status" value="1"/>
</dbReference>
<dbReference type="PANTHER" id="PTHR43575:SF1">
    <property type="entry name" value="PROTEIN ABCI7, CHLOROPLASTIC"/>
    <property type="match status" value="1"/>
</dbReference>
<proteinExistence type="inferred from homology"/>
<dbReference type="Proteomes" id="UP000249794">
    <property type="component" value="Unassembled WGS sequence"/>
</dbReference>
<gene>
    <name evidence="4" type="primary">sufD</name>
    <name evidence="4" type="ORF">DCF15_16060</name>
</gene>
<name>A0A2W4YVP5_9CYAN</name>
<protein>
    <submittedName>
        <fullName evidence="4">Fe-S cluster assembly protein SufD</fullName>
    </submittedName>
</protein>
<sequence length="473" mass="51252">MNTTRANESAVATHVTKRTTYLKHLLTQASAAADESGLGLKALRERAQALVNERSFPHGKDEEWRFTDLSDLLNHPFQRAEKAAAVSAEIGSEIGNKLAEIDSQYKLTTLNGYFAEALSADSFSVESNGSPTGVLIAPLSKLIATSDIKVSGSDADSATDSSRRISQSLPGLLADKLAQIQGSGEVFTALNTAGFSDVMVVWVPANQVIDTPIEIIRGAVGSSISHLRTLVVAEPHAKFTLVESFTGDEQARCNTSVSEFWLADSAQVTHIRLQDEGAQTFHLAKTAVSQAANSHYHCTSIDLGAQLSRHHHEIYQTGSQTDTHLYGLSTLAASQLADTHSLIALTHPHSSATQVQKNIVDDRAHSVFNGKIYVAKAAQMANAAQLNRNLMLSKHARIDTKPELNIVADNVKCAHGATVSQLQADEMFYLQSRGISAEQAQRLLRYGFAMEIIEKIEVESLRQALSDRLNQSN</sequence>
<feature type="domain" description="SUF system FeS cluster assembly SufBD N-terminal" evidence="3">
    <location>
        <begin position="18"/>
        <end position="215"/>
    </location>
</feature>
<reference evidence="4 5" key="2">
    <citation type="submission" date="2018-06" db="EMBL/GenBank/DDBJ databases">
        <title>Metagenomic assembly of (sub)arctic Cyanobacteria and their associated microbiome from non-axenic cultures.</title>
        <authorList>
            <person name="Baurain D."/>
        </authorList>
    </citation>
    <scope>NUCLEOTIDE SEQUENCE [LARGE SCALE GENOMIC DNA]</scope>
    <source>
        <strain evidence="4">ULC027bin1</strain>
    </source>
</reference>
<dbReference type="InterPro" id="IPR037284">
    <property type="entry name" value="SUF_FeS_clus_asmbl_SufBD_sf"/>
</dbReference>
<dbReference type="AlphaFoldDB" id="A0A2W4YVP5"/>
<evidence type="ECO:0000259" key="3">
    <source>
        <dbReference type="Pfam" id="PF19295"/>
    </source>
</evidence>
<comment type="similarity">
    <text evidence="1">Belongs to the iron-sulfur cluster assembly SufBD family.</text>
</comment>
<dbReference type="PANTHER" id="PTHR43575">
    <property type="entry name" value="PROTEIN ABCI7, CHLOROPLASTIC"/>
    <property type="match status" value="1"/>
</dbReference>
<dbReference type="EMBL" id="QBMP01000193">
    <property type="protein sequence ID" value="PZO50265.1"/>
    <property type="molecule type" value="Genomic_DNA"/>
</dbReference>
<evidence type="ECO:0000313" key="4">
    <source>
        <dbReference type="EMBL" id="PZO50265.1"/>
    </source>
</evidence>
<comment type="caution">
    <text evidence="4">The sequence shown here is derived from an EMBL/GenBank/DDBJ whole genome shotgun (WGS) entry which is preliminary data.</text>
</comment>
<accession>A0A2W4YVP5</accession>
<dbReference type="InterPro" id="IPR055346">
    <property type="entry name" value="Fe-S_cluster_assembly_SufBD"/>
</dbReference>
<dbReference type="InterPro" id="IPR045595">
    <property type="entry name" value="SufBD_N"/>
</dbReference>
<evidence type="ECO:0000256" key="1">
    <source>
        <dbReference type="ARBA" id="ARBA00043967"/>
    </source>
</evidence>
<dbReference type="GO" id="GO:0016226">
    <property type="term" value="P:iron-sulfur cluster assembly"/>
    <property type="evidence" value="ECO:0007669"/>
    <property type="project" value="InterPro"/>
</dbReference>
<evidence type="ECO:0000259" key="2">
    <source>
        <dbReference type="Pfam" id="PF01458"/>
    </source>
</evidence>